<gene>
    <name evidence="1" type="ORF">ACFQ07_07000</name>
</gene>
<evidence type="ECO:0000313" key="2">
    <source>
        <dbReference type="Proteomes" id="UP001597083"/>
    </source>
</evidence>
<evidence type="ECO:0000313" key="1">
    <source>
        <dbReference type="EMBL" id="MFD0851962.1"/>
    </source>
</evidence>
<sequence length="62" mass="6458">ASGLLPGTASGGGRIRPRAPVVRRGPMIVLLRCAAYPVGRDGRVPVTGDIRPLVTLARRRGA</sequence>
<accession>A0ABW3CDT4</accession>
<keyword evidence="2" id="KW-1185">Reference proteome</keyword>
<dbReference type="Proteomes" id="UP001597083">
    <property type="component" value="Unassembled WGS sequence"/>
</dbReference>
<dbReference type="EMBL" id="JBHTIR010000942">
    <property type="protein sequence ID" value="MFD0851962.1"/>
    <property type="molecule type" value="Genomic_DNA"/>
</dbReference>
<name>A0ABW3CDT4_9ACTN</name>
<reference evidence="2" key="1">
    <citation type="journal article" date="2019" name="Int. J. Syst. Evol. Microbiol.">
        <title>The Global Catalogue of Microorganisms (GCM) 10K type strain sequencing project: providing services to taxonomists for standard genome sequencing and annotation.</title>
        <authorList>
            <consortium name="The Broad Institute Genomics Platform"/>
            <consortium name="The Broad Institute Genome Sequencing Center for Infectious Disease"/>
            <person name="Wu L."/>
            <person name="Ma J."/>
        </authorList>
    </citation>
    <scope>NUCLEOTIDE SEQUENCE [LARGE SCALE GENOMIC DNA]</scope>
    <source>
        <strain evidence="2">JCM 31696</strain>
    </source>
</reference>
<organism evidence="1 2">
    <name type="scientific">Actinomadura adrarensis</name>
    <dbReference type="NCBI Taxonomy" id="1819600"/>
    <lineage>
        <taxon>Bacteria</taxon>
        <taxon>Bacillati</taxon>
        <taxon>Actinomycetota</taxon>
        <taxon>Actinomycetes</taxon>
        <taxon>Streptosporangiales</taxon>
        <taxon>Thermomonosporaceae</taxon>
        <taxon>Actinomadura</taxon>
    </lineage>
</organism>
<feature type="non-terminal residue" evidence="1">
    <location>
        <position position="1"/>
    </location>
</feature>
<proteinExistence type="predicted"/>
<comment type="caution">
    <text evidence="1">The sequence shown here is derived from an EMBL/GenBank/DDBJ whole genome shotgun (WGS) entry which is preliminary data.</text>
</comment>
<protein>
    <submittedName>
        <fullName evidence="1">Uncharacterized protein</fullName>
    </submittedName>
</protein>